<organism evidence="2 3">
    <name type="scientific">Ascochyta lentis</name>
    <dbReference type="NCBI Taxonomy" id="205686"/>
    <lineage>
        <taxon>Eukaryota</taxon>
        <taxon>Fungi</taxon>
        <taxon>Dikarya</taxon>
        <taxon>Ascomycota</taxon>
        <taxon>Pezizomycotina</taxon>
        <taxon>Dothideomycetes</taxon>
        <taxon>Pleosporomycetidae</taxon>
        <taxon>Pleosporales</taxon>
        <taxon>Pleosporineae</taxon>
        <taxon>Didymellaceae</taxon>
        <taxon>Ascochyta</taxon>
    </lineage>
</organism>
<evidence type="ECO:0000313" key="3">
    <source>
        <dbReference type="Proteomes" id="UP000651452"/>
    </source>
</evidence>
<keyword evidence="3" id="KW-1185">Reference proteome</keyword>
<gene>
    <name evidence="2" type="ORF">EKO04_007156</name>
</gene>
<dbReference type="OrthoDB" id="3889136at2759"/>
<protein>
    <submittedName>
        <fullName evidence="2">Uncharacterized protein</fullName>
    </submittedName>
</protein>
<accession>A0A8H7MHW9</accession>
<reference evidence="2" key="2">
    <citation type="submission" date="2020-09" db="EMBL/GenBank/DDBJ databases">
        <title>Reference genome assembly for Australian Ascochyta lentis isolate Al4.</title>
        <authorList>
            <person name="Lee R.C."/>
            <person name="Farfan-Caceres L.M."/>
            <person name="Debler J.W."/>
            <person name="Williams A.H."/>
            <person name="Henares B.M."/>
        </authorList>
    </citation>
    <scope>NUCLEOTIDE SEQUENCE</scope>
    <source>
        <strain evidence="2">Al4</strain>
    </source>
</reference>
<feature type="region of interest" description="Disordered" evidence="1">
    <location>
        <begin position="97"/>
        <end position="163"/>
    </location>
</feature>
<proteinExistence type="predicted"/>
<sequence>MPPKKKPAGAEVTTTNAETGDTKFSWTAENDRLLLILTMGRTLTSDDYHKLAETMPGSNYNGVRIRVSKMRVEQRKRFEVLGWGEPENASVKAAARQKTAVTKEGKTAAKKAVAGKRKGSPEDRGDGGEAQSWVKKARVGKEESGGAEEGEVVVKEEGVEEEV</sequence>
<evidence type="ECO:0000256" key="1">
    <source>
        <dbReference type="SAM" id="MobiDB-lite"/>
    </source>
</evidence>
<dbReference type="AlphaFoldDB" id="A0A8H7MHW9"/>
<name>A0A8H7MHW9_9PLEO</name>
<dbReference type="EMBL" id="RZGK01000012">
    <property type="protein sequence ID" value="KAF9695320.1"/>
    <property type="molecule type" value="Genomic_DNA"/>
</dbReference>
<evidence type="ECO:0000313" key="2">
    <source>
        <dbReference type="EMBL" id="KAF9695320.1"/>
    </source>
</evidence>
<comment type="caution">
    <text evidence="2">The sequence shown here is derived from an EMBL/GenBank/DDBJ whole genome shotgun (WGS) entry which is preliminary data.</text>
</comment>
<reference evidence="2" key="1">
    <citation type="submission" date="2018-12" db="EMBL/GenBank/DDBJ databases">
        <authorList>
            <person name="Syme R.A."/>
            <person name="Farfan-Caceres L."/>
            <person name="Lichtenzveig J."/>
        </authorList>
    </citation>
    <scope>NUCLEOTIDE SEQUENCE</scope>
    <source>
        <strain evidence="2">Al4</strain>
    </source>
</reference>
<dbReference type="Proteomes" id="UP000651452">
    <property type="component" value="Unassembled WGS sequence"/>
</dbReference>